<keyword evidence="8" id="KW-1133">Transmembrane helix</keyword>
<dbReference type="PROSITE" id="PS00028">
    <property type="entry name" value="ZINC_FINGER_C2H2_1"/>
    <property type="match status" value="1"/>
</dbReference>
<dbReference type="GO" id="GO:0009788">
    <property type="term" value="P:negative regulation of abscisic acid-activated signaling pathway"/>
    <property type="evidence" value="ECO:0007669"/>
    <property type="project" value="InterPro"/>
</dbReference>
<accession>A0A9Q0H5V9</accession>
<dbReference type="OrthoDB" id="990192at2759"/>
<evidence type="ECO:0000256" key="7">
    <source>
        <dbReference type="SAM" id="MobiDB-lite"/>
    </source>
</evidence>
<dbReference type="Gene3D" id="3.30.160.60">
    <property type="entry name" value="Classic Zinc Finger"/>
    <property type="match status" value="1"/>
</dbReference>
<evidence type="ECO:0000256" key="1">
    <source>
        <dbReference type="ARBA" id="ARBA00004123"/>
    </source>
</evidence>
<name>A0A9Q0H5V9_9MAGN</name>
<comment type="caution">
    <text evidence="10">The sequence shown here is derived from an EMBL/GenBank/DDBJ whole genome shotgun (WGS) entry which is preliminary data.</text>
</comment>
<dbReference type="PANTHER" id="PTHR47287">
    <property type="entry name" value="C2H2 AND C2HC ZINC FINGERS SUPERFAMILY PROTEIN"/>
    <property type="match status" value="1"/>
</dbReference>
<dbReference type="InterPro" id="IPR044246">
    <property type="entry name" value="ZFP3-like"/>
</dbReference>
<dbReference type="GO" id="GO:0008270">
    <property type="term" value="F:zinc ion binding"/>
    <property type="evidence" value="ECO:0007669"/>
    <property type="project" value="UniProtKB-KW"/>
</dbReference>
<dbReference type="SUPFAM" id="SSF57667">
    <property type="entry name" value="beta-beta-alpha zinc fingers"/>
    <property type="match status" value="1"/>
</dbReference>
<reference evidence="10" key="1">
    <citation type="journal article" date="2023" name="Plant J.">
        <title>The genome of the king protea, Protea cynaroides.</title>
        <authorList>
            <person name="Chang J."/>
            <person name="Duong T.A."/>
            <person name="Schoeman C."/>
            <person name="Ma X."/>
            <person name="Roodt D."/>
            <person name="Barker N."/>
            <person name="Li Z."/>
            <person name="Van de Peer Y."/>
            <person name="Mizrachi E."/>
        </authorList>
    </citation>
    <scope>NUCLEOTIDE SEQUENCE</scope>
    <source>
        <tissue evidence="10">Young leaves</tissue>
    </source>
</reference>
<feature type="region of interest" description="Disordered" evidence="7">
    <location>
        <begin position="1"/>
        <end position="38"/>
    </location>
</feature>
<dbReference type="PANTHER" id="PTHR47287:SF15">
    <property type="entry name" value="ZINC FINGER PROTEIN 3-LIKE"/>
    <property type="match status" value="1"/>
</dbReference>
<feature type="transmembrane region" description="Helical" evidence="8">
    <location>
        <begin position="142"/>
        <end position="162"/>
    </location>
</feature>
<evidence type="ECO:0000256" key="6">
    <source>
        <dbReference type="PROSITE-ProRule" id="PRU00042"/>
    </source>
</evidence>
<feature type="compositionally biased region" description="Basic and acidic residues" evidence="7">
    <location>
        <begin position="22"/>
        <end position="36"/>
    </location>
</feature>
<evidence type="ECO:0000259" key="9">
    <source>
        <dbReference type="PROSITE" id="PS50157"/>
    </source>
</evidence>
<protein>
    <recommendedName>
        <fullName evidence="9">C2H2-type domain-containing protein</fullName>
    </recommendedName>
</protein>
<evidence type="ECO:0000256" key="5">
    <source>
        <dbReference type="ARBA" id="ARBA00023242"/>
    </source>
</evidence>
<dbReference type="EMBL" id="JAMYWD010000009">
    <property type="protein sequence ID" value="KAJ4960118.1"/>
    <property type="molecule type" value="Genomic_DNA"/>
</dbReference>
<keyword evidence="5" id="KW-0539">Nucleus</keyword>
<evidence type="ECO:0000256" key="4">
    <source>
        <dbReference type="ARBA" id="ARBA00022833"/>
    </source>
</evidence>
<keyword evidence="2" id="KW-0479">Metal-binding</keyword>
<keyword evidence="11" id="KW-1185">Reference proteome</keyword>
<evidence type="ECO:0000313" key="11">
    <source>
        <dbReference type="Proteomes" id="UP001141806"/>
    </source>
</evidence>
<evidence type="ECO:0000256" key="3">
    <source>
        <dbReference type="ARBA" id="ARBA00022771"/>
    </source>
</evidence>
<comment type="subcellular location">
    <subcellularLocation>
        <location evidence="1">Nucleus</location>
    </subcellularLocation>
</comment>
<feature type="domain" description="C2H2-type" evidence="9">
    <location>
        <begin position="84"/>
        <end position="111"/>
    </location>
</feature>
<dbReference type="Proteomes" id="UP001141806">
    <property type="component" value="Unassembled WGS sequence"/>
</dbReference>
<dbReference type="GO" id="GO:0005634">
    <property type="term" value="C:nucleus"/>
    <property type="evidence" value="ECO:0007669"/>
    <property type="project" value="UniProtKB-SubCell"/>
</dbReference>
<keyword evidence="4" id="KW-0862">Zinc</keyword>
<keyword evidence="8" id="KW-0472">Membrane</keyword>
<keyword evidence="8" id="KW-0812">Transmembrane</keyword>
<proteinExistence type="predicted"/>
<sequence>MKVPVEVCVSETSSISAASDPSEDRKMKGKVVEEPPQKLSHPNMEHEFIEYLNVKSPQSSDSDLLGSGIGMLRKWSQKRDKEEFSCNFCNKIFNNSQALGGHQNAHKHERAISKRGHESEAALNTLGHPHTPWYPYSHIKQLLLMGISVILLGIDCIHPFFISLTHITQTMLLLLQVFNKDLLGEKAYINCDEPYSNWVC</sequence>
<dbReference type="AlphaFoldDB" id="A0A9Q0H5V9"/>
<evidence type="ECO:0000256" key="2">
    <source>
        <dbReference type="ARBA" id="ARBA00022723"/>
    </source>
</evidence>
<gene>
    <name evidence="10" type="ORF">NE237_020028</name>
</gene>
<feature type="compositionally biased region" description="Polar residues" evidence="7">
    <location>
        <begin position="10"/>
        <end position="19"/>
    </location>
</feature>
<evidence type="ECO:0000313" key="10">
    <source>
        <dbReference type="EMBL" id="KAJ4960118.1"/>
    </source>
</evidence>
<dbReference type="PROSITE" id="PS50157">
    <property type="entry name" value="ZINC_FINGER_C2H2_2"/>
    <property type="match status" value="1"/>
</dbReference>
<keyword evidence="3 6" id="KW-0863">Zinc-finger</keyword>
<dbReference type="InterPro" id="IPR036236">
    <property type="entry name" value="Znf_C2H2_sf"/>
</dbReference>
<evidence type="ECO:0000256" key="8">
    <source>
        <dbReference type="SAM" id="Phobius"/>
    </source>
</evidence>
<dbReference type="InterPro" id="IPR013087">
    <property type="entry name" value="Znf_C2H2_type"/>
</dbReference>
<organism evidence="10 11">
    <name type="scientific">Protea cynaroides</name>
    <dbReference type="NCBI Taxonomy" id="273540"/>
    <lineage>
        <taxon>Eukaryota</taxon>
        <taxon>Viridiplantae</taxon>
        <taxon>Streptophyta</taxon>
        <taxon>Embryophyta</taxon>
        <taxon>Tracheophyta</taxon>
        <taxon>Spermatophyta</taxon>
        <taxon>Magnoliopsida</taxon>
        <taxon>Proteales</taxon>
        <taxon>Proteaceae</taxon>
        <taxon>Protea</taxon>
    </lineage>
</organism>